<dbReference type="InterPro" id="IPR001078">
    <property type="entry name" value="2-oxoacid_DH_actylTfrase"/>
</dbReference>
<evidence type="ECO:0000313" key="11">
    <source>
        <dbReference type="Proteomes" id="UP001595647"/>
    </source>
</evidence>
<evidence type="ECO:0000256" key="7">
    <source>
        <dbReference type="RuleBase" id="RU003423"/>
    </source>
</evidence>
<evidence type="ECO:0000256" key="2">
    <source>
        <dbReference type="ARBA" id="ARBA00007317"/>
    </source>
</evidence>
<keyword evidence="4 7" id="KW-0808">Transferase</keyword>
<dbReference type="SUPFAM" id="SSF51230">
    <property type="entry name" value="Single hybrid motif"/>
    <property type="match status" value="1"/>
</dbReference>
<dbReference type="PROSITE" id="PS50968">
    <property type="entry name" value="BIOTINYL_LIPOYL"/>
    <property type="match status" value="1"/>
</dbReference>
<dbReference type="PANTHER" id="PTHR43178">
    <property type="entry name" value="DIHYDROLIPOAMIDE ACETYLTRANSFERASE COMPONENT OF PYRUVATE DEHYDROGENASE COMPLEX"/>
    <property type="match status" value="1"/>
</dbReference>
<dbReference type="EC" id="2.3.1.-" evidence="7"/>
<dbReference type="InterPro" id="IPR004167">
    <property type="entry name" value="PSBD"/>
</dbReference>
<sequence length="399" mass="41662">MGTFHMPSLGADMEAGTLVEWLVKPGATVRHGDVIAVVETQKGAIEIEVFEDGIFEKSLAAIGDRLPVGAPMAVIAHPGEVAVEAPAPPVSVKAAETIVTAVAPPPVPQAVSVVPAPPGITARILVTPAARQRAEQLGIALAELHGSGPRGEIVLADVEARKGREDTLRQGEAASTGQAMTGMRAAIAAAMARSKREIPHYYLAHTAELTKAETWLAAYNAGRDPASRLLLGALFVRAVAVAAKSYPEFNGQYQNGAFAPASAVHAGVAINLRGGGLVAPAIHDADRLPLPELMEKLKDLVARVRAGRFRGSELADPTITISSLGDRGVETLYGVIYPPQVAIVGFGTPATKAVVEDDNIVPRRVVSLSLAGDHRVSDGHRGALFLGTITDLLQRPEAL</sequence>
<dbReference type="Pfam" id="PF00198">
    <property type="entry name" value="2-oxoacid_dh"/>
    <property type="match status" value="1"/>
</dbReference>
<dbReference type="Gene3D" id="4.10.320.10">
    <property type="entry name" value="E3-binding domain"/>
    <property type="match status" value="1"/>
</dbReference>
<dbReference type="PROSITE" id="PS00189">
    <property type="entry name" value="LIPOYL"/>
    <property type="match status" value="1"/>
</dbReference>
<dbReference type="CDD" id="cd06849">
    <property type="entry name" value="lipoyl_domain"/>
    <property type="match status" value="1"/>
</dbReference>
<dbReference type="SUPFAM" id="SSF47005">
    <property type="entry name" value="Peripheral subunit-binding domain of 2-oxo acid dehydrogenase complex"/>
    <property type="match status" value="1"/>
</dbReference>
<keyword evidence="6 7" id="KW-0012">Acyltransferase</keyword>
<evidence type="ECO:0000256" key="4">
    <source>
        <dbReference type="ARBA" id="ARBA00022679"/>
    </source>
</evidence>
<dbReference type="PANTHER" id="PTHR43178:SF5">
    <property type="entry name" value="LIPOAMIDE ACYLTRANSFERASE COMPONENT OF BRANCHED-CHAIN ALPHA-KETO ACID DEHYDROGENASE COMPLEX, MITOCHONDRIAL"/>
    <property type="match status" value="1"/>
</dbReference>
<dbReference type="InterPro" id="IPR050743">
    <property type="entry name" value="2-oxoacid_DH_E2_comp"/>
</dbReference>
<dbReference type="SUPFAM" id="SSF52777">
    <property type="entry name" value="CoA-dependent acyltransferases"/>
    <property type="match status" value="1"/>
</dbReference>
<evidence type="ECO:0000259" key="9">
    <source>
        <dbReference type="PROSITE" id="PS51826"/>
    </source>
</evidence>
<dbReference type="InterPro" id="IPR000089">
    <property type="entry name" value="Biotin_lipoyl"/>
</dbReference>
<evidence type="ECO:0000256" key="5">
    <source>
        <dbReference type="ARBA" id="ARBA00022823"/>
    </source>
</evidence>
<protein>
    <recommendedName>
        <fullName evidence="7">Dihydrolipoamide acetyltransferase component of pyruvate dehydrogenase complex</fullName>
        <ecNumber evidence="7">2.3.1.-</ecNumber>
    </recommendedName>
</protein>
<organism evidence="10 11">
    <name type="scientific">Ciceribacter thiooxidans</name>
    <dbReference type="NCBI Taxonomy" id="1969821"/>
    <lineage>
        <taxon>Bacteria</taxon>
        <taxon>Pseudomonadati</taxon>
        <taxon>Pseudomonadota</taxon>
        <taxon>Alphaproteobacteria</taxon>
        <taxon>Hyphomicrobiales</taxon>
        <taxon>Rhizobiaceae</taxon>
        <taxon>Ciceribacter</taxon>
    </lineage>
</organism>
<comment type="cofactor">
    <cofactor evidence="1 7">
        <name>(R)-lipoate</name>
        <dbReference type="ChEBI" id="CHEBI:83088"/>
    </cofactor>
</comment>
<dbReference type="Proteomes" id="UP001595647">
    <property type="component" value="Unassembled WGS sequence"/>
</dbReference>
<evidence type="ECO:0000259" key="8">
    <source>
        <dbReference type="PROSITE" id="PS50968"/>
    </source>
</evidence>
<dbReference type="GO" id="GO:0016746">
    <property type="term" value="F:acyltransferase activity"/>
    <property type="evidence" value="ECO:0007669"/>
    <property type="project" value="UniProtKB-KW"/>
</dbReference>
<evidence type="ECO:0000256" key="3">
    <source>
        <dbReference type="ARBA" id="ARBA00011484"/>
    </source>
</evidence>
<dbReference type="Pfam" id="PF00364">
    <property type="entry name" value="Biotin_lipoyl"/>
    <property type="match status" value="1"/>
</dbReference>
<dbReference type="Gene3D" id="3.30.559.10">
    <property type="entry name" value="Chloramphenicol acetyltransferase-like domain"/>
    <property type="match status" value="1"/>
</dbReference>
<comment type="subunit">
    <text evidence="3">Forms a 24-polypeptide structural core with octahedral symmetry.</text>
</comment>
<keyword evidence="5 7" id="KW-0450">Lipoyl</keyword>
<dbReference type="InterPro" id="IPR036625">
    <property type="entry name" value="E3-bd_dom_sf"/>
</dbReference>
<dbReference type="Pfam" id="PF02817">
    <property type="entry name" value="E3_binding"/>
    <property type="match status" value="1"/>
</dbReference>
<keyword evidence="11" id="KW-1185">Reference proteome</keyword>
<comment type="caution">
    <text evidence="10">The sequence shown here is derived from an EMBL/GenBank/DDBJ whole genome shotgun (WGS) entry which is preliminary data.</text>
</comment>
<reference evidence="11" key="1">
    <citation type="journal article" date="2019" name="Int. J. Syst. Evol. Microbiol.">
        <title>The Global Catalogue of Microorganisms (GCM) 10K type strain sequencing project: providing services to taxonomists for standard genome sequencing and annotation.</title>
        <authorList>
            <consortium name="The Broad Institute Genomics Platform"/>
            <consortium name="The Broad Institute Genome Sequencing Center for Infectious Disease"/>
            <person name="Wu L."/>
            <person name="Ma J."/>
        </authorList>
    </citation>
    <scope>NUCLEOTIDE SEQUENCE [LARGE SCALE GENOMIC DNA]</scope>
    <source>
        <strain evidence="11">KCTC 52231</strain>
    </source>
</reference>
<dbReference type="InterPro" id="IPR011053">
    <property type="entry name" value="Single_hybrid_motif"/>
</dbReference>
<dbReference type="RefSeq" id="WP_182308601.1">
    <property type="nucleotide sequence ID" value="NZ_CP059897.1"/>
</dbReference>
<feature type="domain" description="Peripheral subunit-binding (PSBD)" evidence="9">
    <location>
        <begin position="125"/>
        <end position="162"/>
    </location>
</feature>
<evidence type="ECO:0000256" key="1">
    <source>
        <dbReference type="ARBA" id="ARBA00001938"/>
    </source>
</evidence>
<dbReference type="InterPro" id="IPR023213">
    <property type="entry name" value="CAT-like_dom_sf"/>
</dbReference>
<comment type="similarity">
    <text evidence="2 7">Belongs to the 2-oxoacid dehydrogenase family.</text>
</comment>
<gene>
    <name evidence="10" type="ORF">ACFOHV_22300</name>
</gene>
<evidence type="ECO:0000313" key="10">
    <source>
        <dbReference type="EMBL" id="MFC3166018.1"/>
    </source>
</evidence>
<accession>A0ABV7I617</accession>
<dbReference type="PROSITE" id="PS51826">
    <property type="entry name" value="PSBD"/>
    <property type="match status" value="1"/>
</dbReference>
<dbReference type="InterPro" id="IPR003016">
    <property type="entry name" value="2-oxoA_DH_lipoyl-BS"/>
</dbReference>
<evidence type="ECO:0000256" key="6">
    <source>
        <dbReference type="ARBA" id="ARBA00023315"/>
    </source>
</evidence>
<name>A0ABV7I617_9HYPH</name>
<dbReference type="EMBL" id="JBHRTG010000019">
    <property type="protein sequence ID" value="MFC3166018.1"/>
    <property type="molecule type" value="Genomic_DNA"/>
</dbReference>
<dbReference type="Gene3D" id="2.40.50.100">
    <property type="match status" value="1"/>
</dbReference>
<feature type="domain" description="Lipoyl-binding" evidence="8">
    <location>
        <begin position="1"/>
        <end position="76"/>
    </location>
</feature>
<proteinExistence type="inferred from homology"/>